<evidence type="ECO:0000259" key="2">
    <source>
        <dbReference type="PROSITE" id="PS51898"/>
    </source>
</evidence>
<sequence length="90" mass="10400">MQNAADRKGIKKDMSSHVLRHTHISTLAEMGLHLKAIMDRVGHGDSKTTQTIYMHVTDKMQQEVVDRLNNFVPYSCPISDNYQDKHDKKY</sequence>
<dbReference type="Pfam" id="PF00589">
    <property type="entry name" value="Phage_integrase"/>
    <property type="match status" value="1"/>
</dbReference>
<protein>
    <recommendedName>
        <fullName evidence="2">Tyr recombinase domain-containing protein</fullName>
    </recommendedName>
</protein>
<proteinExistence type="predicted"/>
<accession>A0A091C7M9</accession>
<feature type="domain" description="Tyr recombinase" evidence="2">
    <location>
        <begin position="1"/>
        <end position="66"/>
    </location>
</feature>
<reference evidence="3 4" key="1">
    <citation type="submission" date="2014-08" db="EMBL/GenBank/DDBJ databases">
        <title>Genome sequence of Tetragenococcus muriaticus.</title>
        <authorList>
            <person name="Chuea-nongthon C."/>
            <person name="Rodtong S."/>
            <person name="Yongsawatdigul J."/>
            <person name="Steele J.L."/>
            <person name="Liu X.-y."/>
            <person name="Speers J."/>
            <person name="Glasner J.D."/>
            <person name="Neeno-Eckwall E.C."/>
        </authorList>
    </citation>
    <scope>NUCLEOTIDE SEQUENCE [LARGE SCALE GENOMIC DNA]</scope>
    <source>
        <strain evidence="3 4">3MR10-3</strain>
    </source>
</reference>
<dbReference type="EMBL" id="JPVT01000058">
    <property type="protein sequence ID" value="KFN92137.1"/>
    <property type="molecule type" value="Genomic_DNA"/>
</dbReference>
<dbReference type="GO" id="GO:0006310">
    <property type="term" value="P:DNA recombination"/>
    <property type="evidence" value="ECO:0007669"/>
    <property type="project" value="UniProtKB-KW"/>
</dbReference>
<dbReference type="Gene3D" id="1.10.443.10">
    <property type="entry name" value="Intergrase catalytic core"/>
    <property type="match status" value="1"/>
</dbReference>
<dbReference type="InterPro" id="IPR002104">
    <property type="entry name" value="Integrase_catalytic"/>
</dbReference>
<evidence type="ECO:0000256" key="1">
    <source>
        <dbReference type="ARBA" id="ARBA00023172"/>
    </source>
</evidence>
<keyword evidence="4" id="KW-1185">Reference proteome</keyword>
<dbReference type="InterPro" id="IPR011010">
    <property type="entry name" value="DNA_brk_join_enz"/>
</dbReference>
<dbReference type="Proteomes" id="UP000029381">
    <property type="component" value="Unassembled WGS sequence"/>
</dbReference>
<dbReference type="PATRIC" id="fig|1302648.3.peg.582"/>
<dbReference type="GO" id="GO:0003677">
    <property type="term" value="F:DNA binding"/>
    <property type="evidence" value="ECO:0007669"/>
    <property type="project" value="InterPro"/>
</dbReference>
<comment type="caution">
    <text evidence="3">The sequence shown here is derived from an EMBL/GenBank/DDBJ whole genome shotgun (WGS) entry which is preliminary data.</text>
</comment>
<gene>
    <name evidence="3" type="ORF">TMU3MR103_0598</name>
</gene>
<dbReference type="GO" id="GO:0015074">
    <property type="term" value="P:DNA integration"/>
    <property type="evidence" value="ECO:0007669"/>
    <property type="project" value="InterPro"/>
</dbReference>
<evidence type="ECO:0000313" key="3">
    <source>
        <dbReference type="EMBL" id="KFN92137.1"/>
    </source>
</evidence>
<name>A0A091C7M9_9ENTE</name>
<evidence type="ECO:0000313" key="4">
    <source>
        <dbReference type="Proteomes" id="UP000029381"/>
    </source>
</evidence>
<organism evidence="3 4">
    <name type="scientific">Tetragenococcus muriaticus 3MR10-3</name>
    <dbReference type="NCBI Taxonomy" id="1302648"/>
    <lineage>
        <taxon>Bacteria</taxon>
        <taxon>Bacillati</taxon>
        <taxon>Bacillota</taxon>
        <taxon>Bacilli</taxon>
        <taxon>Lactobacillales</taxon>
        <taxon>Enterococcaceae</taxon>
        <taxon>Tetragenococcus</taxon>
    </lineage>
</organism>
<dbReference type="SUPFAM" id="SSF56349">
    <property type="entry name" value="DNA breaking-rejoining enzymes"/>
    <property type="match status" value="1"/>
</dbReference>
<dbReference type="PROSITE" id="PS51898">
    <property type="entry name" value="TYR_RECOMBINASE"/>
    <property type="match status" value="1"/>
</dbReference>
<keyword evidence="1" id="KW-0233">DNA recombination</keyword>
<dbReference type="InterPro" id="IPR013762">
    <property type="entry name" value="Integrase-like_cat_sf"/>
</dbReference>
<dbReference type="AlphaFoldDB" id="A0A091C7M9"/>